<name>L0FWF4_ECHVK</name>
<organism evidence="1 2">
    <name type="scientific">Echinicola vietnamensis (strain DSM 17526 / LMG 23754 / KMM 6221)</name>
    <dbReference type="NCBI Taxonomy" id="926556"/>
    <lineage>
        <taxon>Bacteria</taxon>
        <taxon>Pseudomonadati</taxon>
        <taxon>Bacteroidota</taxon>
        <taxon>Cytophagia</taxon>
        <taxon>Cytophagales</taxon>
        <taxon>Cyclobacteriaceae</taxon>
        <taxon>Echinicola</taxon>
    </lineage>
</organism>
<keyword evidence="2" id="KW-1185">Reference proteome</keyword>
<dbReference type="HOGENOM" id="CLU_3117257_0_0_10"/>
<dbReference type="AlphaFoldDB" id="L0FWF4"/>
<protein>
    <submittedName>
        <fullName evidence="1">Uncharacterized protein</fullName>
    </submittedName>
</protein>
<reference evidence="2" key="1">
    <citation type="submission" date="2012-02" db="EMBL/GenBank/DDBJ databases">
        <title>The complete genome of Echinicola vietnamensis DSM 17526.</title>
        <authorList>
            <person name="Lucas S."/>
            <person name="Copeland A."/>
            <person name="Lapidus A."/>
            <person name="Glavina del Rio T."/>
            <person name="Dalin E."/>
            <person name="Tice H."/>
            <person name="Bruce D."/>
            <person name="Goodwin L."/>
            <person name="Pitluck S."/>
            <person name="Peters L."/>
            <person name="Ovchinnikova G."/>
            <person name="Teshima H."/>
            <person name="Kyrpides N."/>
            <person name="Mavromatis K."/>
            <person name="Ivanova N."/>
            <person name="Brettin T."/>
            <person name="Detter J.C."/>
            <person name="Han C."/>
            <person name="Larimer F."/>
            <person name="Land M."/>
            <person name="Hauser L."/>
            <person name="Markowitz V."/>
            <person name="Cheng J.-F."/>
            <person name="Hugenholtz P."/>
            <person name="Woyke T."/>
            <person name="Wu D."/>
            <person name="Brambilla E."/>
            <person name="Klenk H.-P."/>
            <person name="Eisen J.A."/>
        </authorList>
    </citation>
    <scope>NUCLEOTIDE SEQUENCE [LARGE SCALE GENOMIC DNA]</scope>
    <source>
        <strain evidence="2">DSM 17526 / LMG 23754 / KMM 6221</strain>
    </source>
</reference>
<evidence type="ECO:0000313" key="1">
    <source>
        <dbReference type="EMBL" id="AGA77071.1"/>
    </source>
</evidence>
<gene>
    <name evidence="1" type="ordered locus">Echvi_0796</name>
</gene>
<dbReference type="EMBL" id="CP003346">
    <property type="protein sequence ID" value="AGA77071.1"/>
    <property type="molecule type" value="Genomic_DNA"/>
</dbReference>
<accession>L0FWF4</accession>
<dbReference type="Proteomes" id="UP000010796">
    <property type="component" value="Chromosome"/>
</dbReference>
<dbReference type="KEGG" id="evi:Echvi_0796"/>
<sequence>MSRPSPANVGKGLEYQMIPLKQNMISAAAELTAQDISVNLLGYCSYPLAP</sequence>
<dbReference type="STRING" id="926556.Echvi_0796"/>
<proteinExistence type="predicted"/>
<evidence type="ECO:0000313" key="2">
    <source>
        <dbReference type="Proteomes" id="UP000010796"/>
    </source>
</evidence>